<gene>
    <name evidence="2" type="ORF">jhhlp_001531</name>
</gene>
<dbReference type="Proteomes" id="UP000233524">
    <property type="component" value="Unassembled WGS sequence"/>
</dbReference>
<dbReference type="OrthoDB" id="5206740at2759"/>
<evidence type="ECO:0000313" key="3">
    <source>
        <dbReference type="Proteomes" id="UP000233524"/>
    </source>
</evidence>
<comment type="caution">
    <text evidence="2">The sequence shown here is derived from an EMBL/GenBank/DDBJ whole genome shotgun (WGS) entry which is preliminary data.</text>
</comment>
<keyword evidence="3" id="KW-1185">Reference proteome</keyword>
<dbReference type="STRING" id="41688.A0A2N3NIQ1"/>
<dbReference type="EMBL" id="NLAX01000004">
    <property type="protein sequence ID" value="PKS12232.1"/>
    <property type="molecule type" value="Genomic_DNA"/>
</dbReference>
<reference evidence="2 3" key="1">
    <citation type="journal article" date="2017" name="G3 (Bethesda)">
        <title>First Draft Genome Sequence of the Pathogenic Fungus Lomentospora prolificans (Formerly Scedosporium prolificans).</title>
        <authorList>
            <person name="Luo R."/>
            <person name="Zimin A."/>
            <person name="Workman R."/>
            <person name="Fan Y."/>
            <person name="Pertea G."/>
            <person name="Grossman N."/>
            <person name="Wear M.P."/>
            <person name="Jia B."/>
            <person name="Miller H."/>
            <person name="Casadevall A."/>
            <person name="Timp W."/>
            <person name="Zhang S.X."/>
            <person name="Salzberg S.L."/>
        </authorList>
    </citation>
    <scope>NUCLEOTIDE SEQUENCE [LARGE SCALE GENOMIC DNA]</scope>
    <source>
        <strain evidence="2 3">JHH-5317</strain>
    </source>
</reference>
<evidence type="ECO:0000256" key="1">
    <source>
        <dbReference type="SAM" id="MobiDB-lite"/>
    </source>
</evidence>
<name>A0A2N3NIQ1_9PEZI</name>
<feature type="region of interest" description="Disordered" evidence="1">
    <location>
        <begin position="197"/>
        <end position="216"/>
    </location>
</feature>
<feature type="compositionally biased region" description="Low complexity" evidence="1">
    <location>
        <begin position="404"/>
        <end position="415"/>
    </location>
</feature>
<sequence>MASQPSKPRRPTLHINTTQVPHSKISSSRKIVVVNPKDPTAFNTLSNVYATVIDRSTPVQAEPVTAIKTRQTLQIQTTGLGGDDQSKRTVTPFIPRGPTYPETPLSAHPKSPMNNPEFVYPSIMTSTPPLSAGPVESTTPSFPFAPSDMVKKLSVNTEASTPVLTAVPITPRQGRSGPFFKTNLPYTHPRALHSILRNSPLPPSSARVPPSPRRQSLRLQERAAKRVGYNSPLEQTIVNSKYVFSHVDLLAEDASPSPMSPALPQVLPTVEVEMPCDDETRDGGMTPGPMEDMRRKMAGLGTSSPLTATAGVRKRKKKEKKRQWAWTINQEDDPDEEVGGAIAALRAAEAAAKAKEAVAAAPINTDGLVLQPTVYVPPPVYVSDSTPSLCSQDSGTESQDVDMSDSSSFLSPNSSRGVTPHEMELDEMTPLVRFSQSGFLRTRAASLARSETSEAEDRTGTRNDTPIPPELVTT</sequence>
<proteinExistence type="predicted"/>
<feature type="region of interest" description="Disordered" evidence="1">
    <location>
        <begin position="1"/>
        <end position="26"/>
    </location>
</feature>
<dbReference type="VEuPathDB" id="FungiDB:jhhlp_001531"/>
<evidence type="ECO:0000313" key="2">
    <source>
        <dbReference type="EMBL" id="PKS12232.1"/>
    </source>
</evidence>
<feature type="region of interest" description="Disordered" evidence="1">
    <location>
        <begin position="78"/>
        <end position="111"/>
    </location>
</feature>
<protein>
    <submittedName>
        <fullName evidence="2">Uncharacterized protein</fullName>
    </submittedName>
</protein>
<accession>A0A2N3NIQ1</accession>
<organism evidence="2 3">
    <name type="scientific">Lomentospora prolificans</name>
    <dbReference type="NCBI Taxonomy" id="41688"/>
    <lineage>
        <taxon>Eukaryota</taxon>
        <taxon>Fungi</taxon>
        <taxon>Dikarya</taxon>
        <taxon>Ascomycota</taxon>
        <taxon>Pezizomycotina</taxon>
        <taxon>Sordariomycetes</taxon>
        <taxon>Hypocreomycetidae</taxon>
        <taxon>Microascales</taxon>
        <taxon>Microascaceae</taxon>
        <taxon>Lomentospora</taxon>
    </lineage>
</organism>
<feature type="compositionally biased region" description="Basic and acidic residues" evidence="1">
    <location>
        <begin position="451"/>
        <end position="461"/>
    </location>
</feature>
<feature type="compositionally biased region" description="Polar residues" evidence="1">
    <location>
        <begin position="388"/>
        <end position="398"/>
    </location>
</feature>
<feature type="region of interest" description="Disordered" evidence="1">
    <location>
        <begin position="443"/>
        <end position="474"/>
    </location>
</feature>
<dbReference type="InParanoid" id="A0A2N3NIQ1"/>
<dbReference type="AlphaFoldDB" id="A0A2N3NIQ1"/>
<feature type="region of interest" description="Disordered" evidence="1">
    <location>
        <begin position="384"/>
        <end position="430"/>
    </location>
</feature>